<keyword evidence="2" id="KW-1185">Reference proteome</keyword>
<proteinExistence type="predicted"/>
<evidence type="ECO:0000313" key="1">
    <source>
        <dbReference type="EnsemblPlants" id="AET1Gv20078300.4"/>
    </source>
</evidence>
<reference evidence="1" key="4">
    <citation type="submission" date="2019-03" db="UniProtKB">
        <authorList>
            <consortium name="EnsemblPlants"/>
        </authorList>
    </citation>
    <scope>IDENTIFICATION</scope>
</reference>
<organism evidence="1 2">
    <name type="scientific">Aegilops tauschii subsp. strangulata</name>
    <name type="common">Goatgrass</name>
    <dbReference type="NCBI Taxonomy" id="200361"/>
    <lineage>
        <taxon>Eukaryota</taxon>
        <taxon>Viridiplantae</taxon>
        <taxon>Streptophyta</taxon>
        <taxon>Embryophyta</taxon>
        <taxon>Tracheophyta</taxon>
        <taxon>Spermatophyta</taxon>
        <taxon>Magnoliopsida</taxon>
        <taxon>Liliopsida</taxon>
        <taxon>Poales</taxon>
        <taxon>Poaceae</taxon>
        <taxon>BOP clade</taxon>
        <taxon>Pooideae</taxon>
        <taxon>Triticodae</taxon>
        <taxon>Triticeae</taxon>
        <taxon>Triticinae</taxon>
        <taxon>Aegilops</taxon>
    </lineage>
</organism>
<evidence type="ECO:0000313" key="2">
    <source>
        <dbReference type="Proteomes" id="UP000015105"/>
    </source>
</evidence>
<dbReference type="EnsemblPlants" id="AET1Gv20078300.4">
    <property type="protein sequence ID" value="AET1Gv20078300.4"/>
    <property type="gene ID" value="AET1Gv20078300"/>
</dbReference>
<reference evidence="1" key="3">
    <citation type="journal article" date="2017" name="Nature">
        <title>Genome sequence of the progenitor of the wheat D genome Aegilops tauschii.</title>
        <authorList>
            <person name="Luo M.C."/>
            <person name="Gu Y.Q."/>
            <person name="Puiu D."/>
            <person name="Wang H."/>
            <person name="Twardziok S.O."/>
            <person name="Deal K.R."/>
            <person name="Huo N."/>
            <person name="Zhu T."/>
            <person name="Wang L."/>
            <person name="Wang Y."/>
            <person name="McGuire P.E."/>
            <person name="Liu S."/>
            <person name="Long H."/>
            <person name="Ramasamy R.K."/>
            <person name="Rodriguez J.C."/>
            <person name="Van S.L."/>
            <person name="Yuan L."/>
            <person name="Wang Z."/>
            <person name="Xia Z."/>
            <person name="Xiao L."/>
            <person name="Anderson O.D."/>
            <person name="Ouyang S."/>
            <person name="Liang Y."/>
            <person name="Zimin A.V."/>
            <person name="Pertea G."/>
            <person name="Qi P."/>
            <person name="Bennetzen J.L."/>
            <person name="Dai X."/>
            <person name="Dawson M.W."/>
            <person name="Muller H.G."/>
            <person name="Kugler K."/>
            <person name="Rivarola-Duarte L."/>
            <person name="Spannagl M."/>
            <person name="Mayer K.F.X."/>
            <person name="Lu F.H."/>
            <person name="Bevan M.W."/>
            <person name="Leroy P."/>
            <person name="Li P."/>
            <person name="You F.M."/>
            <person name="Sun Q."/>
            <person name="Liu Z."/>
            <person name="Lyons E."/>
            <person name="Wicker T."/>
            <person name="Salzberg S.L."/>
            <person name="Devos K.M."/>
            <person name="Dvorak J."/>
        </authorList>
    </citation>
    <scope>NUCLEOTIDE SEQUENCE [LARGE SCALE GENOMIC DNA]</scope>
    <source>
        <strain evidence="1">cv. AL8/78</strain>
    </source>
</reference>
<accession>A0A452XNF0</accession>
<dbReference type="Gramene" id="AET1Gv20078300.4">
    <property type="protein sequence ID" value="AET1Gv20078300.4"/>
    <property type="gene ID" value="AET1Gv20078300"/>
</dbReference>
<reference evidence="1" key="5">
    <citation type="journal article" date="2021" name="G3 (Bethesda)">
        <title>Aegilops tauschii genome assembly Aet v5.0 features greater sequence contiguity and improved annotation.</title>
        <authorList>
            <person name="Wang L."/>
            <person name="Zhu T."/>
            <person name="Rodriguez J.C."/>
            <person name="Deal K.R."/>
            <person name="Dubcovsky J."/>
            <person name="McGuire P.E."/>
            <person name="Lux T."/>
            <person name="Spannagl M."/>
            <person name="Mayer K.F.X."/>
            <person name="Baldrich P."/>
            <person name="Meyers B.C."/>
            <person name="Huo N."/>
            <person name="Gu Y.Q."/>
            <person name="Zhou H."/>
            <person name="Devos K.M."/>
            <person name="Bennetzen J.L."/>
            <person name="Unver T."/>
            <person name="Budak H."/>
            <person name="Gulick P.J."/>
            <person name="Galiba G."/>
            <person name="Kalapos B."/>
            <person name="Nelson D.R."/>
            <person name="Li P."/>
            <person name="You F.M."/>
            <person name="Luo M.C."/>
            <person name="Dvorak J."/>
        </authorList>
    </citation>
    <scope>NUCLEOTIDE SEQUENCE [LARGE SCALE GENOMIC DNA]</scope>
    <source>
        <strain evidence="1">cv. AL8/78</strain>
    </source>
</reference>
<dbReference type="Proteomes" id="UP000015105">
    <property type="component" value="Chromosome 1D"/>
</dbReference>
<reference evidence="2" key="2">
    <citation type="journal article" date="2017" name="Nat. Plants">
        <title>The Aegilops tauschii genome reveals multiple impacts of transposons.</title>
        <authorList>
            <person name="Zhao G."/>
            <person name="Zou C."/>
            <person name="Li K."/>
            <person name="Wang K."/>
            <person name="Li T."/>
            <person name="Gao L."/>
            <person name="Zhang X."/>
            <person name="Wang H."/>
            <person name="Yang Z."/>
            <person name="Liu X."/>
            <person name="Jiang W."/>
            <person name="Mao L."/>
            <person name="Kong X."/>
            <person name="Jiao Y."/>
            <person name="Jia J."/>
        </authorList>
    </citation>
    <scope>NUCLEOTIDE SEQUENCE [LARGE SCALE GENOMIC DNA]</scope>
    <source>
        <strain evidence="2">cv. AL8/78</strain>
    </source>
</reference>
<reference evidence="2" key="1">
    <citation type="journal article" date="2014" name="Science">
        <title>Ancient hybridizations among the ancestral genomes of bread wheat.</title>
        <authorList>
            <consortium name="International Wheat Genome Sequencing Consortium,"/>
            <person name="Marcussen T."/>
            <person name="Sandve S.R."/>
            <person name="Heier L."/>
            <person name="Spannagl M."/>
            <person name="Pfeifer M."/>
            <person name="Jakobsen K.S."/>
            <person name="Wulff B.B."/>
            <person name="Steuernagel B."/>
            <person name="Mayer K.F."/>
            <person name="Olsen O.A."/>
        </authorList>
    </citation>
    <scope>NUCLEOTIDE SEQUENCE [LARGE SCALE GENOMIC DNA]</scope>
    <source>
        <strain evidence="2">cv. AL8/78</strain>
    </source>
</reference>
<protein>
    <submittedName>
        <fullName evidence="1">Uncharacterized protein</fullName>
    </submittedName>
</protein>
<name>A0A452XNF0_AEGTS</name>
<dbReference type="AlphaFoldDB" id="A0A452XNF0"/>
<sequence>MNEKHHLGLTDILTHSSIFIEMKRGLLSTGNECFILGEDNKLKILPHKTFSLKPKSHILVDEIQRCIIDSFWFQHTFKREEKIYILSILNSLPEYFNTMNIN</sequence>